<dbReference type="InterPro" id="IPR057326">
    <property type="entry name" value="KR_dom"/>
</dbReference>
<evidence type="ECO:0000256" key="1">
    <source>
        <dbReference type="ARBA" id="ARBA00006484"/>
    </source>
</evidence>
<evidence type="ECO:0000259" key="4">
    <source>
        <dbReference type="SMART" id="SM00822"/>
    </source>
</evidence>
<dbReference type="AlphaFoldDB" id="A0A285GJU1"/>
<dbReference type="OrthoDB" id="3178062at2"/>
<name>A0A285GJU1_9ACTN</name>
<dbReference type="Pfam" id="PF00106">
    <property type="entry name" value="adh_short"/>
    <property type="match status" value="1"/>
</dbReference>
<evidence type="ECO:0000256" key="3">
    <source>
        <dbReference type="RuleBase" id="RU000363"/>
    </source>
</evidence>
<dbReference type="EMBL" id="OBDY01000002">
    <property type="protein sequence ID" value="SNY23837.1"/>
    <property type="molecule type" value="Genomic_DNA"/>
</dbReference>
<sequence>MPKTWLVTGCSGGLGRQIARSALAAGHRLVATSRRASSLNDLPAGVRVVELDVTDPAQCEAAVQAAVETFGGLDVVVNNAGYADVAAFEDMPPAVFQAQMDANFSGVVNMSRAALPVMRAQGGGHLIQVSSVGDRVAVPGLAGYQAAKHAVNGFSAVLALETAPLGIKVTVLEPGGMRTEWAGSSMTTLPLSEAYRQVIAPVEASLRAASGHQPGDPARIAQVLLDLVENPNPPTRLLLGSDAVEVAQQAAASLATADAKWRTVSESTDYR</sequence>
<dbReference type="InterPro" id="IPR002347">
    <property type="entry name" value="SDR_fam"/>
</dbReference>
<dbReference type="PANTHER" id="PTHR43976">
    <property type="entry name" value="SHORT CHAIN DEHYDROGENASE"/>
    <property type="match status" value="1"/>
</dbReference>
<dbReference type="RefSeq" id="WP_097318884.1">
    <property type="nucleotide sequence ID" value="NZ_OBDY01000002.1"/>
</dbReference>
<dbReference type="InterPro" id="IPR036291">
    <property type="entry name" value="NAD(P)-bd_dom_sf"/>
</dbReference>
<dbReference type="PRINTS" id="PR00080">
    <property type="entry name" value="SDRFAMILY"/>
</dbReference>
<dbReference type="PRINTS" id="PR00081">
    <property type="entry name" value="GDHRDH"/>
</dbReference>
<protein>
    <submittedName>
        <fullName evidence="5">NADP-dependent 3-hydroxy acid dehydrogenase YdfG</fullName>
    </submittedName>
</protein>
<keyword evidence="2" id="KW-0560">Oxidoreductase</keyword>
<keyword evidence="6" id="KW-1185">Reference proteome</keyword>
<dbReference type="GO" id="GO:0016491">
    <property type="term" value="F:oxidoreductase activity"/>
    <property type="evidence" value="ECO:0007669"/>
    <property type="project" value="UniProtKB-KW"/>
</dbReference>
<dbReference type="CDD" id="cd05374">
    <property type="entry name" value="17beta-HSD-like_SDR_c"/>
    <property type="match status" value="1"/>
</dbReference>
<reference evidence="5 6" key="1">
    <citation type="submission" date="2017-09" db="EMBL/GenBank/DDBJ databases">
        <authorList>
            <person name="Ehlers B."/>
            <person name="Leendertz F.H."/>
        </authorList>
    </citation>
    <scope>NUCLEOTIDE SEQUENCE [LARGE SCALE GENOMIC DNA]</scope>
    <source>
        <strain evidence="5 6">CGMCC 4.6857</strain>
    </source>
</reference>
<evidence type="ECO:0000256" key="2">
    <source>
        <dbReference type="ARBA" id="ARBA00023002"/>
    </source>
</evidence>
<feature type="domain" description="Ketoreductase" evidence="4">
    <location>
        <begin position="3"/>
        <end position="181"/>
    </location>
</feature>
<evidence type="ECO:0000313" key="6">
    <source>
        <dbReference type="Proteomes" id="UP000219612"/>
    </source>
</evidence>
<accession>A0A285GJU1</accession>
<dbReference type="PANTHER" id="PTHR43976:SF16">
    <property type="entry name" value="SHORT-CHAIN DEHYDROGENASE_REDUCTASE FAMILY PROTEIN"/>
    <property type="match status" value="1"/>
</dbReference>
<comment type="similarity">
    <text evidence="1 3">Belongs to the short-chain dehydrogenases/reductases (SDR) family.</text>
</comment>
<organism evidence="5 6">
    <name type="scientific">Paractinoplanes atraurantiacus</name>
    <dbReference type="NCBI Taxonomy" id="1036182"/>
    <lineage>
        <taxon>Bacteria</taxon>
        <taxon>Bacillati</taxon>
        <taxon>Actinomycetota</taxon>
        <taxon>Actinomycetes</taxon>
        <taxon>Micromonosporales</taxon>
        <taxon>Micromonosporaceae</taxon>
        <taxon>Paractinoplanes</taxon>
    </lineage>
</organism>
<proteinExistence type="inferred from homology"/>
<evidence type="ECO:0000313" key="5">
    <source>
        <dbReference type="EMBL" id="SNY23837.1"/>
    </source>
</evidence>
<dbReference type="Proteomes" id="UP000219612">
    <property type="component" value="Unassembled WGS sequence"/>
</dbReference>
<dbReference type="SUPFAM" id="SSF51735">
    <property type="entry name" value="NAD(P)-binding Rossmann-fold domains"/>
    <property type="match status" value="1"/>
</dbReference>
<dbReference type="Gene3D" id="3.40.50.720">
    <property type="entry name" value="NAD(P)-binding Rossmann-like Domain"/>
    <property type="match status" value="1"/>
</dbReference>
<dbReference type="SMART" id="SM00822">
    <property type="entry name" value="PKS_KR"/>
    <property type="match status" value="1"/>
</dbReference>
<gene>
    <name evidence="5" type="ORF">SAMN05421748_102103</name>
</gene>
<dbReference type="InterPro" id="IPR051911">
    <property type="entry name" value="SDR_oxidoreductase"/>
</dbReference>